<feature type="compositionally biased region" description="Basic and acidic residues" evidence="1">
    <location>
        <begin position="318"/>
        <end position="329"/>
    </location>
</feature>
<feature type="compositionally biased region" description="Low complexity" evidence="1">
    <location>
        <begin position="98"/>
        <end position="107"/>
    </location>
</feature>
<feature type="compositionally biased region" description="Basic and acidic residues" evidence="1">
    <location>
        <begin position="294"/>
        <end position="307"/>
    </location>
</feature>
<dbReference type="AlphaFoldDB" id="A0A6J4TAH2"/>
<organism evidence="2">
    <name type="scientific">uncultured Solirubrobacteraceae bacterium</name>
    <dbReference type="NCBI Taxonomy" id="1162706"/>
    <lineage>
        <taxon>Bacteria</taxon>
        <taxon>Bacillati</taxon>
        <taxon>Actinomycetota</taxon>
        <taxon>Thermoleophilia</taxon>
        <taxon>Solirubrobacterales</taxon>
        <taxon>Solirubrobacteraceae</taxon>
        <taxon>environmental samples</taxon>
    </lineage>
</organism>
<evidence type="ECO:0000313" key="2">
    <source>
        <dbReference type="EMBL" id="CAA9518173.1"/>
    </source>
</evidence>
<gene>
    <name evidence="2" type="ORF">AVDCRST_MAG53-3332</name>
</gene>
<feature type="region of interest" description="Disordered" evidence="1">
    <location>
        <begin position="54"/>
        <end position="394"/>
    </location>
</feature>
<name>A0A6J4TAH2_9ACTN</name>
<feature type="compositionally biased region" description="Basic and acidic residues" evidence="1">
    <location>
        <begin position="88"/>
        <end position="97"/>
    </location>
</feature>
<dbReference type="EMBL" id="CADCVR010000096">
    <property type="protein sequence ID" value="CAA9518173.1"/>
    <property type="molecule type" value="Genomic_DNA"/>
</dbReference>
<evidence type="ECO:0000256" key="1">
    <source>
        <dbReference type="SAM" id="MobiDB-lite"/>
    </source>
</evidence>
<accession>A0A6J4TAH2</accession>
<feature type="compositionally biased region" description="Basic residues" evidence="1">
    <location>
        <begin position="108"/>
        <end position="135"/>
    </location>
</feature>
<feature type="non-terminal residue" evidence="2">
    <location>
        <position position="1"/>
    </location>
</feature>
<feature type="non-terminal residue" evidence="2">
    <location>
        <position position="394"/>
    </location>
</feature>
<feature type="compositionally biased region" description="Basic and acidic residues" evidence="1">
    <location>
        <begin position="153"/>
        <end position="171"/>
    </location>
</feature>
<sequence length="394" mass="42493">EPLAPAPCRPRRRGCGRRRRARAGHGRCGPGYGQRRPRGWLGLPARALAKKRVGRAADVEGARAAAPRRRPAARAAGSRRRAPVPRRLLGDDAERAVLRAPAGARVGRGPRRPGERRRRRAAHRAHGRDRPRRAQRAPAASARGGCAARRARGHGEGHRAAAPVSDHERCVRAPAGGQSRALAEEARVRRGAGSRGGPQRGRGSVGASGLLRRPSEGRAPGRRRRRGLAAGADRPGGRALPGRGHRIAGSRARRRDRRPRASGAAHARSEALPRRRAHRARHPALRRAVRRLRPRDSREPDSGRRADTAPPGLPGGDRLLEPHRGDPGDRRRRRRGRGGGAQGGLRRALRSRRPARPGGGLPRRRPGRARRDHPDRAGAPGARPDQPPAPPGGV</sequence>
<protein>
    <submittedName>
        <fullName evidence="2">GH3</fullName>
    </submittedName>
</protein>
<feature type="compositionally biased region" description="Low complexity" evidence="1">
    <location>
        <begin position="228"/>
        <end position="242"/>
    </location>
</feature>
<feature type="compositionally biased region" description="Basic residues" evidence="1">
    <location>
        <begin position="362"/>
        <end position="371"/>
    </location>
</feature>
<feature type="compositionally biased region" description="Low complexity" evidence="1">
    <location>
        <begin position="136"/>
        <end position="148"/>
    </location>
</feature>
<reference evidence="2" key="1">
    <citation type="submission" date="2020-02" db="EMBL/GenBank/DDBJ databases">
        <authorList>
            <person name="Meier V. D."/>
        </authorList>
    </citation>
    <scope>NUCLEOTIDE SEQUENCE</scope>
    <source>
        <strain evidence="2">AVDCRST_MAG53</strain>
    </source>
</reference>
<feature type="region of interest" description="Disordered" evidence="1">
    <location>
        <begin position="1"/>
        <end position="39"/>
    </location>
</feature>
<feature type="compositionally biased region" description="Basic residues" evidence="1">
    <location>
        <begin position="274"/>
        <end position="293"/>
    </location>
</feature>
<feature type="compositionally biased region" description="Basic residues" evidence="1">
    <location>
        <begin position="243"/>
        <end position="260"/>
    </location>
</feature>
<feature type="compositionally biased region" description="Gly residues" evidence="1">
    <location>
        <begin position="193"/>
        <end position="206"/>
    </location>
</feature>
<proteinExistence type="predicted"/>
<feature type="compositionally biased region" description="Basic residues" evidence="1">
    <location>
        <begin position="66"/>
        <end position="84"/>
    </location>
</feature>
<feature type="compositionally biased region" description="Pro residues" evidence="1">
    <location>
        <begin position="385"/>
        <end position="394"/>
    </location>
</feature>
<feature type="compositionally biased region" description="Basic residues" evidence="1">
    <location>
        <begin position="9"/>
        <end position="25"/>
    </location>
</feature>